<dbReference type="EMBL" id="CP054840">
    <property type="protein sequence ID" value="QKV54729.1"/>
    <property type="molecule type" value="Genomic_DNA"/>
</dbReference>
<organism evidence="1 2">
    <name type="scientific">Comamonas antarctica</name>
    <dbReference type="NCBI Taxonomy" id="2743470"/>
    <lineage>
        <taxon>Bacteria</taxon>
        <taxon>Pseudomonadati</taxon>
        <taxon>Pseudomonadota</taxon>
        <taxon>Betaproteobacteria</taxon>
        <taxon>Burkholderiales</taxon>
        <taxon>Comamonadaceae</taxon>
        <taxon>Comamonas</taxon>
    </lineage>
</organism>
<dbReference type="Proteomes" id="UP000509579">
    <property type="component" value="Chromosome"/>
</dbReference>
<evidence type="ECO:0000313" key="1">
    <source>
        <dbReference type="EMBL" id="QKV54729.1"/>
    </source>
</evidence>
<name>A0A6N1X5I9_9BURK</name>
<reference evidence="1 2" key="1">
    <citation type="submission" date="2020-06" db="EMBL/GenBank/DDBJ databases">
        <title>Acidovorax antarctica sp. nov., isolated from Corinth ice sheet soil, Antarctic Fields Peninsula.</title>
        <authorList>
            <person name="Xu Q."/>
            <person name="Peng F."/>
        </authorList>
    </citation>
    <scope>NUCLEOTIDE SEQUENCE [LARGE SCALE GENOMIC DNA]</scope>
    <source>
        <strain evidence="1 2">16-35-5</strain>
    </source>
</reference>
<protein>
    <submittedName>
        <fullName evidence="1">Uncharacterized protein</fullName>
    </submittedName>
</protein>
<dbReference type="AlphaFoldDB" id="A0A6N1X5I9"/>
<keyword evidence="2" id="KW-1185">Reference proteome</keyword>
<sequence length="109" mass="11436">MSGSSGGGGGSIVDDDQIACHLLKFETRITSPNAVVLVMLSVGKQLNIQIAAGSTAQEIQVVTSEGQIVGGLLHNKAQRLRECLLAQTSYKATVRSINNGQVDVFVEPV</sequence>
<accession>A0A6N1X5I9</accession>
<gene>
    <name evidence="1" type="ORF">HUK68_18530</name>
</gene>
<dbReference type="KEGG" id="aant:HUK68_18530"/>
<evidence type="ECO:0000313" key="2">
    <source>
        <dbReference type="Proteomes" id="UP000509579"/>
    </source>
</evidence>
<dbReference type="RefSeq" id="WP_175505526.1">
    <property type="nucleotide sequence ID" value="NZ_CP054840.1"/>
</dbReference>
<proteinExistence type="predicted"/>